<dbReference type="RefSeq" id="WP_281842262.1">
    <property type="nucleotide sequence ID" value="NZ_BROH01000005.1"/>
</dbReference>
<comment type="caution">
    <text evidence="2">The sequence shown here is derived from an EMBL/GenBank/DDBJ whole genome shotgun (WGS) entry which is preliminary data.</text>
</comment>
<evidence type="ECO:0000313" key="3">
    <source>
        <dbReference type="Proteomes" id="UP001144205"/>
    </source>
</evidence>
<dbReference type="EMBL" id="BROH01000005">
    <property type="protein sequence ID" value="GKY88217.1"/>
    <property type="molecule type" value="Genomic_DNA"/>
</dbReference>
<accession>A0ABQ5LT94</accession>
<evidence type="ECO:0000313" key="2">
    <source>
        <dbReference type="EMBL" id="GKY88217.1"/>
    </source>
</evidence>
<protein>
    <submittedName>
        <fullName evidence="2">Uncharacterized protein</fullName>
    </submittedName>
</protein>
<dbReference type="Proteomes" id="UP001144205">
    <property type="component" value="Unassembled WGS sequence"/>
</dbReference>
<feature type="chain" id="PRO_5046379101" evidence="1">
    <location>
        <begin position="22"/>
        <end position="244"/>
    </location>
</feature>
<proteinExistence type="predicted"/>
<reference evidence="2" key="1">
    <citation type="journal article" date="2023" name="Int. J. Syst. Evol. Microbiol.">
        <title>Sinisalibacter aestuarii sp. nov., isolated from estuarine sediment of the Arakawa River.</title>
        <authorList>
            <person name="Arafat S.T."/>
            <person name="Hirano S."/>
            <person name="Sato A."/>
            <person name="Takeuchi K."/>
            <person name="Yasuda T."/>
            <person name="Terahara T."/>
            <person name="Hamada M."/>
            <person name="Kobayashi T."/>
        </authorList>
    </citation>
    <scope>NUCLEOTIDE SEQUENCE</scope>
    <source>
        <strain evidence="2">B-399</strain>
    </source>
</reference>
<name>A0ABQ5LT94_9RHOB</name>
<keyword evidence="3" id="KW-1185">Reference proteome</keyword>
<sequence>MRRFAPVLALSLALAPALLHAEDRMCEYRHPGHPGWDFFAACSVAVTEEGAATIREVTVANGSRLTTRDEGGRHSVNGLAAEKLANEAAECWRTTGENELICIHPASASAPVDAAPMPAPAALADAGFGGGQRGYCLLSQADTVIDHGACVRRENCVVLADGAGQSCLAEYDWASGRLSEVATTQTWQTLDGGAVVAGDPGCLVDAGAGLTFCYSTAEMNAATHPVLAAPAPQGDEQPQPPAAQ</sequence>
<evidence type="ECO:0000256" key="1">
    <source>
        <dbReference type="SAM" id="SignalP"/>
    </source>
</evidence>
<organism evidence="2 3">
    <name type="scientific">Sinisalibacter aestuarii</name>
    <dbReference type="NCBI Taxonomy" id="2949426"/>
    <lineage>
        <taxon>Bacteria</taxon>
        <taxon>Pseudomonadati</taxon>
        <taxon>Pseudomonadota</taxon>
        <taxon>Alphaproteobacteria</taxon>
        <taxon>Rhodobacterales</taxon>
        <taxon>Roseobacteraceae</taxon>
        <taxon>Sinisalibacter</taxon>
    </lineage>
</organism>
<keyword evidence="1" id="KW-0732">Signal</keyword>
<gene>
    <name evidence="2" type="ORF">STA1M1_20860</name>
</gene>
<feature type="signal peptide" evidence="1">
    <location>
        <begin position="1"/>
        <end position="21"/>
    </location>
</feature>